<evidence type="ECO:0000313" key="3">
    <source>
        <dbReference type="WBParaSite" id="Minc3s01755g26080"/>
    </source>
</evidence>
<feature type="transmembrane region" description="Helical" evidence="1">
    <location>
        <begin position="12"/>
        <end position="33"/>
    </location>
</feature>
<reference evidence="3" key="1">
    <citation type="submission" date="2022-11" db="UniProtKB">
        <authorList>
            <consortium name="WormBaseParasite"/>
        </authorList>
    </citation>
    <scope>IDENTIFICATION</scope>
</reference>
<sequence length="185" mass="20704">MMTFRKIFEVGPVVAAAIIVVAVIVAILVVINLTECQCIKWAPCCCRPCCCGCTGYGRKMKKFRRSVPQINKKTPKCSDKNSTNSTDISDKINKRSCCCCNCCNCCCCRPCCCCCRPCCCSCCSPCCCGGKFFYSKFFKFYYLESHYKWSPCCCQPCCCGCVGYGRRKMKCRRGIKDGCKDRISS</sequence>
<keyword evidence="1" id="KW-0812">Transmembrane</keyword>
<evidence type="ECO:0000256" key="1">
    <source>
        <dbReference type="SAM" id="Phobius"/>
    </source>
</evidence>
<evidence type="ECO:0000313" key="2">
    <source>
        <dbReference type="Proteomes" id="UP000887563"/>
    </source>
</evidence>
<keyword evidence="1" id="KW-1133">Transmembrane helix</keyword>
<dbReference type="AlphaFoldDB" id="A0A914MEU6"/>
<dbReference type="WBParaSite" id="Minc3s01755g26080">
    <property type="protein sequence ID" value="Minc3s01755g26080"/>
    <property type="gene ID" value="Minc3s01755g26080"/>
</dbReference>
<name>A0A914MEU6_MELIC</name>
<proteinExistence type="predicted"/>
<accession>A0A914MEU6</accession>
<dbReference type="Proteomes" id="UP000887563">
    <property type="component" value="Unplaced"/>
</dbReference>
<keyword evidence="2" id="KW-1185">Reference proteome</keyword>
<keyword evidence="1" id="KW-0472">Membrane</keyword>
<protein>
    <submittedName>
        <fullName evidence="3">Candidate secreted effector</fullName>
    </submittedName>
</protein>
<organism evidence="2 3">
    <name type="scientific">Meloidogyne incognita</name>
    <name type="common">Southern root-knot nematode worm</name>
    <name type="synonym">Oxyuris incognita</name>
    <dbReference type="NCBI Taxonomy" id="6306"/>
    <lineage>
        <taxon>Eukaryota</taxon>
        <taxon>Metazoa</taxon>
        <taxon>Ecdysozoa</taxon>
        <taxon>Nematoda</taxon>
        <taxon>Chromadorea</taxon>
        <taxon>Rhabditida</taxon>
        <taxon>Tylenchina</taxon>
        <taxon>Tylenchomorpha</taxon>
        <taxon>Tylenchoidea</taxon>
        <taxon>Meloidogynidae</taxon>
        <taxon>Meloidogyninae</taxon>
        <taxon>Meloidogyne</taxon>
        <taxon>Meloidogyne incognita group</taxon>
    </lineage>
</organism>